<dbReference type="PROSITE" id="PS50175">
    <property type="entry name" value="ASP_PROT_RETROV"/>
    <property type="match status" value="1"/>
</dbReference>
<dbReference type="CDD" id="cd05483">
    <property type="entry name" value="retropepsin_like_bacteria"/>
    <property type="match status" value="1"/>
</dbReference>
<proteinExistence type="predicted"/>
<dbReference type="InterPro" id="IPR034122">
    <property type="entry name" value="Retropepsin-like_bacterial"/>
</dbReference>
<dbReference type="InterPro" id="IPR001969">
    <property type="entry name" value="Aspartic_peptidase_AS"/>
</dbReference>
<protein>
    <recommendedName>
        <fullName evidence="2">Peptidase A2 domain-containing protein</fullName>
    </recommendedName>
</protein>
<evidence type="ECO:0000313" key="3">
    <source>
        <dbReference type="EMBL" id="GHA08357.1"/>
    </source>
</evidence>
<dbReference type="EMBL" id="BMZD01000014">
    <property type="protein sequence ID" value="GHA08357.1"/>
    <property type="molecule type" value="Genomic_DNA"/>
</dbReference>
<keyword evidence="1" id="KW-0378">Hydrolase</keyword>
<dbReference type="GO" id="GO:0004190">
    <property type="term" value="F:aspartic-type endopeptidase activity"/>
    <property type="evidence" value="ECO:0007669"/>
    <property type="project" value="InterPro"/>
</dbReference>
<dbReference type="Gene3D" id="2.40.70.10">
    <property type="entry name" value="Acid Proteases"/>
    <property type="match status" value="2"/>
</dbReference>
<evidence type="ECO:0000313" key="4">
    <source>
        <dbReference type="Proteomes" id="UP000634139"/>
    </source>
</evidence>
<organism evidence="3 4">
    <name type="scientific">Novosphingobium arvoryzae</name>
    <dbReference type="NCBI Taxonomy" id="1256514"/>
    <lineage>
        <taxon>Bacteria</taxon>
        <taxon>Pseudomonadati</taxon>
        <taxon>Pseudomonadota</taxon>
        <taxon>Alphaproteobacteria</taxon>
        <taxon>Sphingomonadales</taxon>
        <taxon>Sphingomonadaceae</taxon>
        <taxon>Novosphingobium</taxon>
    </lineage>
</organism>
<reference evidence="3" key="2">
    <citation type="submission" date="2020-09" db="EMBL/GenBank/DDBJ databases">
        <authorList>
            <person name="Sun Q."/>
            <person name="Kim S."/>
        </authorList>
    </citation>
    <scope>NUCLEOTIDE SEQUENCE</scope>
    <source>
        <strain evidence="3">KCTC 32422</strain>
    </source>
</reference>
<comment type="caution">
    <text evidence="3">The sequence shown here is derived from an EMBL/GenBank/DDBJ whole genome shotgun (WGS) entry which is preliminary data.</text>
</comment>
<dbReference type="Pfam" id="PF13650">
    <property type="entry name" value="Asp_protease_2"/>
    <property type="match status" value="2"/>
</dbReference>
<accession>A0A918VLL0</accession>
<evidence type="ECO:0000256" key="1">
    <source>
        <dbReference type="ARBA" id="ARBA00022801"/>
    </source>
</evidence>
<dbReference type="PROSITE" id="PS00141">
    <property type="entry name" value="ASP_PROTEASE"/>
    <property type="match status" value="1"/>
</dbReference>
<reference evidence="3" key="1">
    <citation type="journal article" date="2014" name="Int. J. Syst. Evol. Microbiol.">
        <title>Complete genome sequence of Corynebacterium casei LMG S-19264T (=DSM 44701T), isolated from a smear-ripened cheese.</title>
        <authorList>
            <consortium name="US DOE Joint Genome Institute (JGI-PGF)"/>
            <person name="Walter F."/>
            <person name="Albersmeier A."/>
            <person name="Kalinowski J."/>
            <person name="Ruckert C."/>
        </authorList>
    </citation>
    <scope>NUCLEOTIDE SEQUENCE</scope>
    <source>
        <strain evidence="3">KCTC 32422</strain>
    </source>
</reference>
<dbReference type="AlphaFoldDB" id="A0A918VLL0"/>
<dbReference type="InterPro" id="IPR021109">
    <property type="entry name" value="Peptidase_aspartic_dom_sf"/>
</dbReference>
<dbReference type="SUPFAM" id="SSF50630">
    <property type="entry name" value="Acid proteases"/>
    <property type="match status" value="2"/>
</dbReference>
<name>A0A918VLL0_9SPHN</name>
<dbReference type="InterPro" id="IPR001995">
    <property type="entry name" value="Peptidase_A2_cat"/>
</dbReference>
<gene>
    <name evidence="3" type="ORF">GCM10011617_31090</name>
</gene>
<dbReference type="GO" id="GO:0006508">
    <property type="term" value="P:proteolysis"/>
    <property type="evidence" value="ECO:0007669"/>
    <property type="project" value="InterPro"/>
</dbReference>
<feature type="domain" description="Peptidase A2" evidence="2">
    <location>
        <begin position="57"/>
        <end position="135"/>
    </location>
</feature>
<sequence length="301" mass="32388">MPMHPALLPLLPFAAAVPTILHQEGLPQSSAVEVVAAKADRHDRLTVPVRIGAHGPFDFLIDTGSQNTVLSSALASKLALVPTARARLVGVAGSEMVDTVEIDQIDLGRRSYYGLLAPILQSEHIGADGILGIDSLQDQRVLMDFRKNLLAIDDAKALGGNRGYEIIVTARRRSGQLIMADAKIDGIATDVVIDTGAQNSIGNLALQRALTRRGSHGTVVLNSVTGQAITAQIGFGRMLTIQEMNLNNVWIAFADAPAFEALGLNRKPALLLGMQDLRSFDRVAIDFSTRRILFDLPREAF</sequence>
<evidence type="ECO:0000259" key="2">
    <source>
        <dbReference type="PROSITE" id="PS50175"/>
    </source>
</evidence>
<dbReference type="Proteomes" id="UP000634139">
    <property type="component" value="Unassembled WGS sequence"/>
</dbReference>
<keyword evidence="4" id="KW-1185">Reference proteome</keyword>